<proteinExistence type="predicted"/>
<protein>
    <submittedName>
        <fullName evidence="2">Uncharacterized protein</fullName>
    </submittedName>
</protein>
<evidence type="ECO:0000313" key="2">
    <source>
        <dbReference type="WBParaSite" id="nRc.2.0.1.t08371-RA"/>
    </source>
</evidence>
<organism evidence="1 2">
    <name type="scientific">Romanomermis culicivorax</name>
    <name type="common">Nematode worm</name>
    <dbReference type="NCBI Taxonomy" id="13658"/>
    <lineage>
        <taxon>Eukaryota</taxon>
        <taxon>Metazoa</taxon>
        <taxon>Ecdysozoa</taxon>
        <taxon>Nematoda</taxon>
        <taxon>Enoplea</taxon>
        <taxon>Dorylaimia</taxon>
        <taxon>Mermithida</taxon>
        <taxon>Mermithoidea</taxon>
        <taxon>Mermithidae</taxon>
        <taxon>Romanomermis</taxon>
    </lineage>
</organism>
<accession>A0A915I3Q6</accession>
<sequence>MYGITPFLELLQIFHKIVKKNLFFTQNANLSIGFPGLNNLLSSAFRQQALTSEIHFEGFPCYKHRR</sequence>
<reference evidence="2" key="1">
    <citation type="submission" date="2022-11" db="UniProtKB">
        <authorList>
            <consortium name="WormBaseParasite"/>
        </authorList>
    </citation>
    <scope>IDENTIFICATION</scope>
</reference>
<evidence type="ECO:0000313" key="1">
    <source>
        <dbReference type="Proteomes" id="UP000887565"/>
    </source>
</evidence>
<dbReference type="WBParaSite" id="nRc.2.0.1.t08371-RA">
    <property type="protein sequence ID" value="nRc.2.0.1.t08371-RA"/>
    <property type="gene ID" value="nRc.2.0.1.g08371"/>
</dbReference>
<dbReference type="AlphaFoldDB" id="A0A915I3Q6"/>
<dbReference type="Proteomes" id="UP000887565">
    <property type="component" value="Unplaced"/>
</dbReference>
<keyword evidence="1" id="KW-1185">Reference proteome</keyword>
<name>A0A915I3Q6_ROMCU</name>